<dbReference type="GO" id="GO:0033366">
    <property type="term" value="P:protein localization to secretory granule"/>
    <property type="evidence" value="ECO:0007669"/>
    <property type="project" value="TreeGrafter"/>
</dbReference>
<feature type="region of interest" description="Disordered" evidence="10">
    <location>
        <begin position="90"/>
        <end position="149"/>
    </location>
</feature>
<dbReference type="PANTHER" id="PTHR17388:SF2">
    <property type="entry name" value="SECRETOGRANIN-3"/>
    <property type="match status" value="1"/>
</dbReference>
<keyword evidence="4" id="KW-0964">Secreted</keyword>
<keyword evidence="13" id="KW-1185">Reference proteome</keyword>
<accession>A0A401NPD7</accession>
<evidence type="ECO:0000256" key="11">
    <source>
        <dbReference type="SAM" id="SignalP"/>
    </source>
</evidence>
<dbReference type="PANTHER" id="PTHR17388">
    <property type="entry name" value="SECRETOGRANIN III"/>
    <property type="match status" value="1"/>
</dbReference>
<keyword evidence="5" id="KW-0165">Cleavage on pair of basic residues</keyword>
<feature type="compositionally biased region" description="Polar residues" evidence="10">
    <location>
        <begin position="376"/>
        <end position="391"/>
    </location>
</feature>
<feature type="compositionally biased region" description="Basic and acidic residues" evidence="10">
    <location>
        <begin position="366"/>
        <end position="375"/>
    </location>
</feature>
<evidence type="ECO:0000313" key="13">
    <source>
        <dbReference type="Proteomes" id="UP000288216"/>
    </source>
</evidence>
<feature type="signal peptide" evidence="11">
    <location>
        <begin position="1"/>
        <end position="25"/>
    </location>
</feature>
<evidence type="ECO:0000256" key="5">
    <source>
        <dbReference type="ARBA" id="ARBA00022685"/>
    </source>
</evidence>
<feature type="region of interest" description="Disordered" evidence="10">
    <location>
        <begin position="362"/>
        <end position="403"/>
    </location>
</feature>
<comment type="caution">
    <text evidence="12">The sequence shown here is derived from an EMBL/GenBank/DDBJ whole genome shotgun (WGS) entry which is preliminary data.</text>
</comment>
<feature type="chain" id="PRO_5018978921" description="Secretogranin-3" evidence="11">
    <location>
        <begin position="26"/>
        <end position="472"/>
    </location>
</feature>
<evidence type="ECO:0000313" key="12">
    <source>
        <dbReference type="EMBL" id="GCB62724.1"/>
    </source>
</evidence>
<evidence type="ECO:0000256" key="10">
    <source>
        <dbReference type="SAM" id="MobiDB-lite"/>
    </source>
</evidence>
<keyword evidence="6 11" id="KW-0732">Signal</keyword>
<sequence length="472" mass="52893">MTSKYAAAFAVFLQALALLLDQVHAFPTPGGLKEKAEYNRELSAEKPVEEQIAEAGRTSQSTSTENKILQQNDSAADDFLLLKSLAEKERSQKRDQATGNNLGDPSPPAGNMDSTKSRRLAEDYGDSTKSAMDYKDEDDPDGLHQLDGTPLTAEDIVQKIANRIYEENDRGVFDRIVSKLINLGLITESQAYNLEDEVAAALQQRIANEASKNEVEVGNIDYPSMKVDDDMNEREEGEMQIKKPSKNTDDLVKEESEGTLANNWVSTNEMNQRSSAPAADDLDDLQYFPNFYNLLKSLNTEQDAKEKETLITIMKTLIDFVKMMVKYGTITPEEGVSYLENLDAMIAVQTKNKLGKAKAYPMSKEAAGRSEDIDSTKNNLGKLQKESVSSEDSTKEIDKTENSKDFDKTESYLSAIRKNIEWLKKHNKQGNGEEYDLQKLRDIIDQQVDTYVQKGILEKGEGDIIKRIYNSL</sequence>
<evidence type="ECO:0000256" key="9">
    <source>
        <dbReference type="ARBA" id="ARBA00033446"/>
    </source>
</evidence>
<feature type="region of interest" description="Disordered" evidence="10">
    <location>
        <begin position="41"/>
        <end position="66"/>
    </location>
</feature>
<name>A0A401NPD7_SCYTO</name>
<dbReference type="OrthoDB" id="9941750at2759"/>
<evidence type="ECO:0000256" key="1">
    <source>
        <dbReference type="ARBA" id="ARBA00004268"/>
    </source>
</evidence>
<feature type="compositionally biased region" description="Polar residues" evidence="10">
    <location>
        <begin position="57"/>
        <end position="66"/>
    </location>
</feature>
<dbReference type="AlphaFoldDB" id="A0A401NPD7"/>
<dbReference type="EMBL" id="BFAA01001264">
    <property type="protein sequence ID" value="GCB62724.1"/>
    <property type="molecule type" value="Genomic_DNA"/>
</dbReference>
<evidence type="ECO:0000256" key="8">
    <source>
        <dbReference type="ARBA" id="ARBA00023329"/>
    </source>
</evidence>
<organism evidence="12 13">
    <name type="scientific">Scyliorhinus torazame</name>
    <name type="common">Cloudy catshark</name>
    <name type="synonym">Catulus torazame</name>
    <dbReference type="NCBI Taxonomy" id="75743"/>
    <lineage>
        <taxon>Eukaryota</taxon>
        <taxon>Metazoa</taxon>
        <taxon>Chordata</taxon>
        <taxon>Craniata</taxon>
        <taxon>Vertebrata</taxon>
        <taxon>Chondrichthyes</taxon>
        <taxon>Elasmobranchii</taxon>
        <taxon>Galeomorphii</taxon>
        <taxon>Galeoidea</taxon>
        <taxon>Carcharhiniformes</taxon>
        <taxon>Scyliorhinidae</taxon>
        <taxon>Scyliorhinus</taxon>
    </lineage>
</organism>
<keyword evidence="8" id="KW-0968">Cytoplasmic vesicle</keyword>
<evidence type="ECO:0000256" key="4">
    <source>
        <dbReference type="ARBA" id="ARBA00022525"/>
    </source>
</evidence>
<proteinExistence type="predicted"/>
<keyword evidence="7" id="KW-0472">Membrane</keyword>
<feature type="compositionally biased region" description="Basic and acidic residues" evidence="10">
    <location>
        <begin position="392"/>
        <end position="403"/>
    </location>
</feature>
<dbReference type="OMA" id="NEAGDTW"/>
<dbReference type="GO" id="GO:0005576">
    <property type="term" value="C:extracellular region"/>
    <property type="evidence" value="ECO:0007669"/>
    <property type="project" value="UniProtKB-SubCell"/>
</dbReference>
<comment type="subcellular location">
    <subcellularLocation>
        <location evidence="1">Cytoplasmic vesicle</location>
        <location evidence="1">Secretory vesicle membrane</location>
        <topology evidence="1">Peripheral membrane protein</topology>
    </subcellularLocation>
    <subcellularLocation>
        <location evidence="2">Secreted</location>
    </subcellularLocation>
</comment>
<dbReference type="GO" id="GO:0030658">
    <property type="term" value="C:transport vesicle membrane"/>
    <property type="evidence" value="ECO:0007669"/>
    <property type="project" value="UniProtKB-SubCell"/>
</dbReference>
<evidence type="ECO:0000256" key="3">
    <source>
        <dbReference type="ARBA" id="ARBA00013655"/>
    </source>
</evidence>
<evidence type="ECO:0000256" key="2">
    <source>
        <dbReference type="ARBA" id="ARBA00004613"/>
    </source>
</evidence>
<dbReference type="InterPro" id="IPR026197">
    <property type="entry name" value="SCG3"/>
</dbReference>
<evidence type="ECO:0000256" key="6">
    <source>
        <dbReference type="ARBA" id="ARBA00022729"/>
    </source>
</evidence>
<dbReference type="STRING" id="75743.A0A401NPD7"/>
<protein>
    <recommendedName>
        <fullName evidence="3">Secretogranin-3</fullName>
    </recommendedName>
    <alternativeName>
        <fullName evidence="9">Secretogranin III</fullName>
    </alternativeName>
</protein>
<evidence type="ECO:0000256" key="7">
    <source>
        <dbReference type="ARBA" id="ARBA00023136"/>
    </source>
</evidence>
<gene>
    <name evidence="12" type="ORF">scyTo_0004297</name>
</gene>
<reference evidence="12 13" key="1">
    <citation type="journal article" date="2018" name="Nat. Ecol. Evol.">
        <title>Shark genomes provide insights into elasmobranch evolution and the origin of vertebrates.</title>
        <authorList>
            <person name="Hara Y"/>
            <person name="Yamaguchi K"/>
            <person name="Onimaru K"/>
            <person name="Kadota M"/>
            <person name="Koyanagi M"/>
            <person name="Keeley SD"/>
            <person name="Tatsumi K"/>
            <person name="Tanaka K"/>
            <person name="Motone F"/>
            <person name="Kageyama Y"/>
            <person name="Nozu R"/>
            <person name="Adachi N"/>
            <person name="Nishimura O"/>
            <person name="Nakagawa R"/>
            <person name="Tanegashima C"/>
            <person name="Kiyatake I"/>
            <person name="Matsumoto R"/>
            <person name="Murakumo K"/>
            <person name="Nishida K"/>
            <person name="Terakita A"/>
            <person name="Kuratani S"/>
            <person name="Sato K"/>
            <person name="Hyodo S Kuraku.S."/>
        </authorList>
    </citation>
    <scope>NUCLEOTIDE SEQUENCE [LARGE SCALE GENOMIC DNA]</scope>
</reference>
<dbReference type="GO" id="GO:0030667">
    <property type="term" value="C:secretory granule membrane"/>
    <property type="evidence" value="ECO:0007669"/>
    <property type="project" value="TreeGrafter"/>
</dbReference>
<dbReference type="Proteomes" id="UP000288216">
    <property type="component" value="Unassembled WGS sequence"/>
</dbReference>
<dbReference type="Pfam" id="PF15467">
    <property type="entry name" value="SGIII"/>
    <property type="match status" value="1"/>
</dbReference>